<dbReference type="Proteomes" id="UP001390339">
    <property type="component" value="Unassembled WGS sequence"/>
</dbReference>
<dbReference type="EMBL" id="JAPCWZ010000009">
    <property type="protein sequence ID" value="KAK8851746.1"/>
    <property type="molecule type" value="Genomic_DNA"/>
</dbReference>
<gene>
    <name evidence="1" type="ORF">PGQ11_014225</name>
</gene>
<proteinExistence type="predicted"/>
<sequence>MCKQRYLTFASCGCQLRHGLEPCAHGPASPECPGRRTQLVPGGRPLCFQHAYYEQQRARARERRREQLCHWLRAWWQHLGGSDRGPFFSVDGEGCQGLRDSRRDL</sequence>
<name>A0ABR2HRU3_9PEZI</name>
<accession>A0ABR2HRU3</accession>
<comment type="caution">
    <text evidence="1">The sequence shown here is derived from an EMBL/GenBank/DDBJ whole genome shotgun (WGS) entry which is preliminary data.</text>
</comment>
<keyword evidence="2" id="KW-1185">Reference proteome</keyword>
<organism evidence="1 2">
    <name type="scientific">Apiospora arundinis</name>
    <dbReference type="NCBI Taxonomy" id="335852"/>
    <lineage>
        <taxon>Eukaryota</taxon>
        <taxon>Fungi</taxon>
        <taxon>Dikarya</taxon>
        <taxon>Ascomycota</taxon>
        <taxon>Pezizomycotina</taxon>
        <taxon>Sordariomycetes</taxon>
        <taxon>Xylariomycetidae</taxon>
        <taxon>Amphisphaeriales</taxon>
        <taxon>Apiosporaceae</taxon>
        <taxon>Apiospora</taxon>
    </lineage>
</organism>
<reference evidence="1 2" key="1">
    <citation type="journal article" date="2024" name="IMA Fungus">
        <title>Apiospora arundinis, a panoply of carbohydrate-active enzymes and secondary metabolites.</title>
        <authorList>
            <person name="Sorensen T."/>
            <person name="Petersen C."/>
            <person name="Muurmann A.T."/>
            <person name="Christiansen J.V."/>
            <person name="Brundto M.L."/>
            <person name="Overgaard C.K."/>
            <person name="Boysen A.T."/>
            <person name="Wollenberg R.D."/>
            <person name="Larsen T.O."/>
            <person name="Sorensen J.L."/>
            <person name="Nielsen K.L."/>
            <person name="Sondergaard T.E."/>
        </authorList>
    </citation>
    <scope>NUCLEOTIDE SEQUENCE [LARGE SCALE GENOMIC DNA]</scope>
    <source>
        <strain evidence="1 2">AAU 773</strain>
    </source>
</reference>
<evidence type="ECO:0000313" key="2">
    <source>
        <dbReference type="Proteomes" id="UP001390339"/>
    </source>
</evidence>
<evidence type="ECO:0000313" key="1">
    <source>
        <dbReference type="EMBL" id="KAK8851746.1"/>
    </source>
</evidence>
<protein>
    <submittedName>
        <fullName evidence="1">Uncharacterized protein</fullName>
    </submittedName>
</protein>